<dbReference type="Ensembl" id="ENSLOCT00000022502.1">
    <property type="protein sequence ID" value="ENSLOCP00000022461.1"/>
    <property type="gene ID" value="ENSLOCG00000018360.1"/>
</dbReference>
<dbReference type="GO" id="GO:0008270">
    <property type="term" value="F:zinc ion binding"/>
    <property type="evidence" value="ECO:0007669"/>
    <property type="project" value="UniProtKB-KW"/>
</dbReference>
<feature type="region of interest" description="Disordered" evidence="6">
    <location>
        <begin position="1"/>
        <end position="25"/>
    </location>
</feature>
<dbReference type="HOGENOM" id="CLU_1307299_0_0_1"/>
<dbReference type="SMART" id="SM00355">
    <property type="entry name" value="ZnF_C2H2"/>
    <property type="match status" value="2"/>
</dbReference>
<keyword evidence="1" id="KW-0479">Metal-binding</keyword>
<reference evidence="8" key="2">
    <citation type="submission" date="2025-08" db="UniProtKB">
        <authorList>
            <consortium name="Ensembl"/>
        </authorList>
    </citation>
    <scope>IDENTIFICATION</scope>
</reference>
<evidence type="ECO:0000256" key="4">
    <source>
        <dbReference type="ARBA" id="ARBA00022833"/>
    </source>
</evidence>
<dbReference type="STRING" id="7918.ENSLOCP00000022461"/>
<evidence type="ECO:0000256" key="3">
    <source>
        <dbReference type="ARBA" id="ARBA00022771"/>
    </source>
</evidence>
<feature type="compositionally biased region" description="Low complexity" evidence="6">
    <location>
        <begin position="184"/>
        <end position="198"/>
    </location>
</feature>
<dbReference type="AlphaFoldDB" id="W5NPA2"/>
<dbReference type="InterPro" id="IPR036236">
    <property type="entry name" value="Znf_C2H2_sf"/>
</dbReference>
<dbReference type="OMA" id="PMERGSH"/>
<dbReference type="PANTHER" id="PTHR47166">
    <property type="entry name" value="ZINC FINGER PROTEIN 831"/>
    <property type="match status" value="1"/>
</dbReference>
<dbReference type="InterPro" id="IPR013087">
    <property type="entry name" value="Znf_C2H2_type"/>
</dbReference>
<dbReference type="SUPFAM" id="SSF57667">
    <property type="entry name" value="beta-beta-alpha zinc fingers"/>
    <property type="match status" value="1"/>
</dbReference>
<dbReference type="Bgee" id="ENSLOCG00000018360">
    <property type="expression patterns" value="Expressed in liver and 9 other cell types or tissues"/>
</dbReference>
<dbReference type="Pfam" id="PF00096">
    <property type="entry name" value="zf-C2H2"/>
    <property type="match status" value="1"/>
</dbReference>
<dbReference type="PROSITE" id="PS50157">
    <property type="entry name" value="ZINC_FINGER_C2H2_2"/>
    <property type="match status" value="2"/>
</dbReference>
<protein>
    <recommendedName>
        <fullName evidence="7">C2H2-type domain-containing protein</fullName>
    </recommendedName>
</protein>
<dbReference type="eggNOG" id="KOG1721">
    <property type="taxonomic scope" value="Eukaryota"/>
</dbReference>
<evidence type="ECO:0000259" key="7">
    <source>
        <dbReference type="PROSITE" id="PS50157"/>
    </source>
</evidence>
<reference evidence="8" key="3">
    <citation type="submission" date="2025-09" db="UniProtKB">
        <authorList>
            <consortium name="Ensembl"/>
        </authorList>
    </citation>
    <scope>IDENTIFICATION</scope>
</reference>
<feature type="domain" description="C2H2-type" evidence="7">
    <location>
        <begin position="150"/>
        <end position="179"/>
    </location>
</feature>
<evidence type="ECO:0000256" key="2">
    <source>
        <dbReference type="ARBA" id="ARBA00022737"/>
    </source>
</evidence>
<evidence type="ECO:0000256" key="1">
    <source>
        <dbReference type="ARBA" id="ARBA00022723"/>
    </source>
</evidence>
<dbReference type="EMBL" id="AHAT01025284">
    <property type="status" value="NOT_ANNOTATED_CDS"/>
    <property type="molecule type" value="Genomic_DNA"/>
</dbReference>
<keyword evidence="4" id="KW-0862">Zinc</keyword>
<dbReference type="PANTHER" id="PTHR47166:SF1">
    <property type="entry name" value="ZINC FINGER PROTEIN 831"/>
    <property type="match status" value="1"/>
</dbReference>
<name>W5NPA2_LEPOC</name>
<sequence>METSKQGCLSAPAPSKQLVQPTSSSVTVWGEDRMHSMQPPMPTVYLNTLGLPMYPQLQPLPSQDSVTIHLSVPQLHESRGSVDPKQSLPTLTLSIVNGMPMLQQGQRLAGTVAGKPRSAGKHVCEHCGRDCLKPSVLEKHLRCHTGERPYPCTTCGIAFKTQSNLYKHRRTQAHARLSSESEKGGSSSQEGSQGSTETCPESHSLGSLEGPQSEESGSFEKESATCPAE</sequence>
<feature type="region of interest" description="Disordered" evidence="6">
    <location>
        <begin position="168"/>
        <end position="229"/>
    </location>
</feature>
<evidence type="ECO:0000256" key="5">
    <source>
        <dbReference type="PROSITE-ProRule" id="PRU00042"/>
    </source>
</evidence>
<keyword evidence="3 5" id="KW-0863">Zinc-finger</keyword>
<proteinExistence type="predicted"/>
<dbReference type="PROSITE" id="PS00028">
    <property type="entry name" value="ZINC_FINGER_C2H2_1"/>
    <property type="match status" value="2"/>
</dbReference>
<dbReference type="Proteomes" id="UP000018468">
    <property type="component" value="Linkage group LG18"/>
</dbReference>
<feature type="domain" description="C2H2-type" evidence="7">
    <location>
        <begin position="122"/>
        <end position="149"/>
    </location>
</feature>
<keyword evidence="2" id="KW-0677">Repeat</keyword>
<dbReference type="GeneTree" id="ENSGT00940000161664"/>
<keyword evidence="9" id="KW-1185">Reference proteome</keyword>
<accession>W5NPA2</accession>
<evidence type="ECO:0000256" key="6">
    <source>
        <dbReference type="SAM" id="MobiDB-lite"/>
    </source>
</evidence>
<organism evidence="8 9">
    <name type="scientific">Lepisosteus oculatus</name>
    <name type="common">Spotted gar</name>
    <dbReference type="NCBI Taxonomy" id="7918"/>
    <lineage>
        <taxon>Eukaryota</taxon>
        <taxon>Metazoa</taxon>
        <taxon>Chordata</taxon>
        <taxon>Craniata</taxon>
        <taxon>Vertebrata</taxon>
        <taxon>Euteleostomi</taxon>
        <taxon>Actinopterygii</taxon>
        <taxon>Neopterygii</taxon>
        <taxon>Holostei</taxon>
        <taxon>Semionotiformes</taxon>
        <taxon>Lepisosteidae</taxon>
        <taxon>Lepisosteus</taxon>
    </lineage>
</organism>
<dbReference type="InParanoid" id="W5NPA2"/>
<evidence type="ECO:0000313" key="8">
    <source>
        <dbReference type="Ensembl" id="ENSLOCP00000022461.1"/>
    </source>
</evidence>
<reference evidence="9" key="1">
    <citation type="submission" date="2011-12" db="EMBL/GenBank/DDBJ databases">
        <title>The Draft Genome of Lepisosteus oculatus.</title>
        <authorList>
            <consortium name="The Broad Institute Genome Assembly &amp; Analysis Group"/>
            <consortium name="Computational R&amp;D Group"/>
            <consortium name="and Sequencing Platform"/>
            <person name="Di Palma F."/>
            <person name="Alfoldi J."/>
            <person name="Johnson J."/>
            <person name="Berlin A."/>
            <person name="Gnerre S."/>
            <person name="Jaffe D."/>
            <person name="MacCallum I."/>
            <person name="Young S."/>
            <person name="Walker B.J."/>
            <person name="Lander E.S."/>
            <person name="Lindblad-Toh K."/>
        </authorList>
    </citation>
    <scope>NUCLEOTIDE SEQUENCE [LARGE SCALE GENOMIC DNA]</scope>
</reference>
<evidence type="ECO:0000313" key="9">
    <source>
        <dbReference type="Proteomes" id="UP000018468"/>
    </source>
</evidence>
<dbReference type="Gene3D" id="3.30.160.60">
    <property type="entry name" value="Classic Zinc Finger"/>
    <property type="match status" value="2"/>
</dbReference>
<dbReference type="FunFam" id="3.30.160.60:FF:000710">
    <property type="entry name" value="Zinc finger protein 768"/>
    <property type="match status" value="1"/>
</dbReference>